<name>A0A501XGY2_9SPHN</name>
<dbReference type="Gene3D" id="3.30.1310.10">
    <property type="entry name" value="Nucleoid-associated protein YbaB-like domain"/>
    <property type="match status" value="1"/>
</dbReference>
<organism evidence="4 5">
    <name type="scientific">Sandaracinobacter neustonicus</name>
    <dbReference type="NCBI Taxonomy" id="1715348"/>
    <lineage>
        <taxon>Bacteria</taxon>
        <taxon>Pseudomonadati</taxon>
        <taxon>Pseudomonadota</taxon>
        <taxon>Alphaproteobacteria</taxon>
        <taxon>Sphingomonadales</taxon>
        <taxon>Sphingosinicellaceae</taxon>
        <taxon>Sandaracinobacter</taxon>
    </lineage>
</organism>
<dbReference type="HAMAP" id="MF_00274">
    <property type="entry name" value="DNA_YbaB_EbfC"/>
    <property type="match status" value="1"/>
</dbReference>
<comment type="similarity">
    <text evidence="2">Belongs to the YbaB/EbfC family.</text>
</comment>
<dbReference type="PIRSF" id="PIRSF004555">
    <property type="entry name" value="UCP004555"/>
    <property type="match status" value="1"/>
</dbReference>
<dbReference type="InterPro" id="IPR004401">
    <property type="entry name" value="YbaB/EbfC"/>
</dbReference>
<evidence type="ECO:0000256" key="2">
    <source>
        <dbReference type="HAMAP-Rule" id="MF_00274"/>
    </source>
</evidence>
<evidence type="ECO:0000256" key="3">
    <source>
        <dbReference type="SAM" id="Coils"/>
    </source>
</evidence>
<keyword evidence="5" id="KW-1185">Reference proteome</keyword>
<feature type="coiled-coil region" evidence="3">
    <location>
        <begin position="4"/>
        <end position="31"/>
    </location>
</feature>
<keyword evidence="2" id="KW-0963">Cytoplasm</keyword>
<dbReference type="GO" id="GO:0043590">
    <property type="term" value="C:bacterial nucleoid"/>
    <property type="evidence" value="ECO:0007669"/>
    <property type="project" value="UniProtKB-UniRule"/>
</dbReference>
<dbReference type="SUPFAM" id="SSF82607">
    <property type="entry name" value="YbaB-like"/>
    <property type="match status" value="1"/>
</dbReference>
<dbReference type="RefSeq" id="WP_140929001.1">
    <property type="nucleotide sequence ID" value="NZ_VFSU01000030.1"/>
</dbReference>
<evidence type="ECO:0000256" key="1">
    <source>
        <dbReference type="ARBA" id="ARBA00023125"/>
    </source>
</evidence>
<dbReference type="InterPro" id="IPR036894">
    <property type="entry name" value="YbaB-like_sf"/>
</dbReference>
<evidence type="ECO:0000313" key="5">
    <source>
        <dbReference type="Proteomes" id="UP000319897"/>
    </source>
</evidence>
<gene>
    <name evidence="4" type="ORF">FJQ54_13835</name>
</gene>
<dbReference type="OrthoDB" id="9803080at2"/>
<dbReference type="AlphaFoldDB" id="A0A501XGY2"/>
<protein>
    <recommendedName>
        <fullName evidence="2">Nucleoid-associated protein FJQ54_13835</fullName>
    </recommendedName>
</protein>
<accession>A0A501XGY2</accession>
<dbReference type="GO" id="GO:0005829">
    <property type="term" value="C:cytosol"/>
    <property type="evidence" value="ECO:0007669"/>
    <property type="project" value="TreeGrafter"/>
</dbReference>
<keyword evidence="3" id="KW-0175">Coiled coil</keyword>
<comment type="caution">
    <text evidence="4">The sequence shown here is derived from an EMBL/GenBank/DDBJ whole genome shotgun (WGS) entry which is preliminary data.</text>
</comment>
<dbReference type="PANTHER" id="PTHR33449">
    <property type="entry name" value="NUCLEOID-ASSOCIATED PROTEIN YBAB"/>
    <property type="match status" value="1"/>
</dbReference>
<reference evidence="4 5" key="1">
    <citation type="submission" date="2019-06" db="EMBL/GenBank/DDBJ databases">
        <authorList>
            <person name="Lee I."/>
            <person name="Jang G.I."/>
            <person name="Hwang C.Y."/>
        </authorList>
    </citation>
    <scope>NUCLEOTIDE SEQUENCE [LARGE SCALE GENOMIC DNA]</scope>
    <source>
        <strain evidence="4 5">PAMC 28131</strain>
    </source>
</reference>
<dbReference type="EMBL" id="VFSU01000030">
    <property type="protein sequence ID" value="TPE59554.1"/>
    <property type="molecule type" value="Genomic_DNA"/>
</dbReference>
<dbReference type="PANTHER" id="PTHR33449:SF1">
    <property type="entry name" value="NUCLEOID-ASSOCIATED PROTEIN YBAB"/>
    <property type="match status" value="1"/>
</dbReference>
<evidence type="ECO:0000313" key="4">
    <source>
        <dbReference type="EMBL" id="TPE59554.1"/>
    </source>
</evidence>
<keyword evidence="1 2" id="KW-0238">DNA-binding</keyword>
<proteinExistence type="inferred from homology"/>
<comment type="function">
    <text evidence="2">Binds to DNA and alters its conformation. May be involved in regulation of gene expression, nucleoid organization and DNA protection.</text>
</comment>
<dbReference type="NCBIfam" id="TIGR00103">
    <property type="entry name" value="DNA_YbaB_EbfC"/>
    <property type="match status" value="1"/>
</dbReference>
<dbReference type="Pfam" id="PF02575">
    <property type="entry name" value="YbaB_DNA_bd"/>
    <property type="match status" value="1"/>
</dbReference>
<comment type="subunit">
    <text evidence="2">Homodimer.</text>
</comment>
<dbReference type="GO" id="GO:0003677">
    <property type="term" value="F:DNA binding"/>
    <property type="evidence" value="ECO:0007669"/>
    <property type="project" value="UniProtKB-UniRule"/>
</dbReference>
<comment type="subcellular location">
    <subcellularLocation>
        <location evidence="2">Cytoplasm</location>
        <location evidence="2">Nucleoid</location>
    </subcellularLocation>
</comment>
<sequence>MKSLDDILQMANNVQAQLAQAQEGLDKIEVEGVSGGGLVKVKASAKGRIIAIDIDPSLLTADSKEMTEDLLIAALNDTRARADQAAHAEMQKMTAGLPLPPGFKL</sequence>
<dbReference type="Proteomes" id="UP000319897">
    <property type="component" value="Unassembled WGS sequence"/>
</dbReference>